<evidence type="ECO:0000313" key="2">
    <source>
        <dbReference type="EMBL" id="CAF1598752.1"/>
    </source>
</evidence>
<evidence type="ECO:0000256" key="1">
    <source>
        <dbReference type="SAM" id="Phobius"/>
    </source>
</evidence>
<feature type="transmembrane region" description="Helical" evidence="1">
    <location>
        <begin position="84"/>
        <end position="106"/>
    </location>
</feature>
<dbReference type="EMBL" id="CAJNOR010006576">
    <property type="protein sequence ID" value="CAF1598752.1"/>
    <property type="molecule type" value="Genomic_DNA"/>
</dbReference>
<keyword evidence="1" id="KW-0472">Membrane</keyword>
<evidence type="ECO:0000313" key="3">
    <source>
        <dbReference type="Proteomes" id="UP000663828"/>
    </source>
</evidence>
<keyword evidence="3" id="KW-1185">Reference proteome</keyword>
<sequence>SNLQCFYNQSCVSTLQSYFTGVLQFNATALDSSLTSQYSQNSTIQDLLNYLMVEEWDIRGNYTSYYADCRPSQCVYTYTVRNGILYIATTLIGLLGGLITFLRLLVPRIVKFFVRCVLNRKRVVPYGIDT</sequence>
<proteinExistence type="predicted"/>
<gene>
    <name evidence="2" type="ORF">XAT740_LOCUS47431</name>
</gene>
<reference evidence="2" key="1">
    <citation type="submission" date="2021-02" db="EMBL/GenBank/DDBJ databases">
        <authorList>
            <person name="Nowell W R."/>
        </authorList>
    </citation>
    <scope>NUCLEOTIDE SEQUENCE</scope>
</reference>
<organism evidence="2 3">
    <name type="scientific">Adineta ricciae</name>
    <name type="common">Rotifer</name>
    <dbReference type="NCBI Taxonomy" id="249248"/>
    <lineage>
        <taxon>Eukaryota</taxon>
        <taxon>Metazoa</taxon>
        <taxon>Spiralia</taxon>
        <taxon>Gnathifera</taxon>
        <taxon>Rotifera</taxon>
        <taxon>Eurotatoria</taxon>
        <taxon>Bdelloidea</taxon>
        <taxon>Adinetida</taxon>
        <taxon>Adinetidae</taxon>
        <taxon>Adineta</taxon>
    </lineage>
</organism>
<dbReference type="Proteomes" id="UP000663828">
    <property type="component" value="Unassembled WGS sequence"/>
</dbReference>
<name>A0A816ASP3_ADIRI</name>
<comment type="caution">
    <text evidence="2">The sequence shown here is derived from an EMBL/GenBank/DDBJ whole genome shotgun (WGS) entry which is preliminary data.</text>
</comment>
<dbReference type="AlphaFoldDB" id="A0A816ASP3"/>
<keyword evidence="1" id="KW-1133">Transmembrane helix</keyword>
<accession>A0A816ASP3</accession>
<keyword evidence="1" id="KW-0812">Transmembrane</keyword>
<protein>
    <submittedName>
        <fullName evidence="2">Uncharacterized protein</fullName>
    </submittedName>
</protein>
<feature type="non-terminal residue" evidence="2">
    <location>
        <position position="1"/>
    </location>
</feature>